<comment type="caution">
    <text evidence="1">The sequence shown here is derived from an EMBL/GenBank/DDBJ whole genome shotgun (WGS) entry which is preliminary data.</text>
</comment>
<reference evidence="1" key="1">
    <citation type="submission" date="2022-01" db="EMBL/GenBank/DDBJ databases">
        <title>Genome-Based Taxonomic Classification of the Phylum Actinobacteria.</title>
        <authorList>
            <person name="Gao Y."/>
        </authorList>
    </citation>
    <scope>NUCLEOTIDE SEQUENCE</scope>
    <source>
        <strain evidence="1">KLBMP 8922</strain>
    </source>
</reference>
<accession>A0AA41U2B3</accession>
<name>A0AA41U2B3_9ACTN</name>
<sequence>MSVRWHLEELGGYPVHTFMAEDDLEDDDLKEDADFLATLAAAAPAPESVAWKIATHFDATWEFADVFGAFLKTVDTTKVRALVIGYFATDILDGADGVVPVLVEHAGKFPALQHLFVGDIVGEEHEISWIPPEDVTPLLEAFPGLVGFGYRFGTGHGEAAGPILRPVAHANLRRLAFQTGGMPAHLPAAVAASDLPALERLELWLGVEMYGGTVAVADLAGLLDGTRLPALRHLGLMNSEIQDEVASAVAVAPVVAQLESLDLSMGMLSDAGAEALLSGQPLTHLARLSVRHHFLSEPAAKRLADSLAASGVAVDVSERCTPWDGARTPEEGRYTEVSE</sequence>
<dbReference type="Gene3D" id="3.80.10.10">
    <property type="entry name" value="Ribonuclease Inhibitor"/>
    <property type="match status" value="1"/>
</dbReference>
<dbReference type="Proteomes" id="UP001165378">
    <property type="component" value="Unassembled WGS sequence"/>
</dbReference>
<dbReference type="RefSeq" id="WP_235056263.1">
    <property type="nucleotide sequence ID" value="NZ_JAKFHA010000025.1"/>
</dbReference>
<dbReference type="AlphaFoldDB" id="A0AA41U2B3"/>
<protein>
    <submittedName>
        <fullName evidence="1">STM4015 family protein</fullName>
    </submittedName>
</protein>
<proteinExistence type="predicted"/>
<gene>
    <name evidence="1" type="ORF">LZ495_30960</name>
</gene>
<dbReference type="SUPFAM" id="SSF52047">
    <property type="entry name" value="RNI-like"/>
    <property type="match status" value="1"/>
</dbReference>
<dbReference type="InterPro" id="IPR032675">
    <property type="entry name" value="LRR_dom_sf"/>
</dbReference>
<keyword evidence="2" id="KW-1185">Reference proteome</keyword>
<dbReference type="InterPro" id="IPR047722">
    <property type="entry name" value="STM4015-like"/>
</dbReference>
<organism evidence="1 2">
    <name type="scientific">Yinghuangia soli</name>
    <dbReference type="NCBI Taxonomy" id="2908204"/>
    <lineage>
        <taxon>Bacteria</taxon>
        <taxon>Bacillati</taxon>
        <taxon>Actinomycetota</taxon>
        <taxon>Actinomycetes</taxon>
        <taxon>Kitasatosporales</taxon>
        <taxon>Streptomycetaceae</taxon>
        <taxon>Yinghuangia</taxon>
    </lineage>
</organism>
<evidence type="ECO:0000313" key="1">
    <source>
        <dbReference type="EMBL" id="MCF2531613.1"/>
    </source>
</evidence>
<dbReference type="EMBL" id="JAKFHA010000025">
    <property type="protein sequence ID" value="MCF2531613.1"/>
    <property type="molecule type" value="Genomic_DNA"/>
</dbReference>
<dbReference type="NCBIfam" id="NF038076">
    <property type="entry name" value="fam_STM4015"/>
    <property type="match status" value="1"/>
</dbReference>
<evidence type="ECO:0000313" key="2">
    <source>
        <dbReference type="Proteomes" id="UP001165378"/>
    </source>
</evidence>